<evidence type="ECO:0000259" key="8">
    <source>
        <dbReference type="Pfam" id="PF23769"/>
    </source>
</evidence>
<evidence type="ECO:0000313" key="9">
    <source>
        <dbReference type="EMBL" id="WOL16847.1"/>
    </source>
</evidence>
<keyword evidence="4 7" id="KW-0853">WD repeat</keyword>
<keyword evidence="5" id="KW-0677">Repeat</keyword>
<dbReference type="Pfam" id="PF23769">
    <property type="entry name" value="Beta-prop_WDR75_2nd"/>
    <property type="match status" value="1"/>
</dbReference>
<dbReference type="PROSITE" id="PS50082">
    <property type="entry name" value="WD_REPEATS_2"/>
    <property type="match status" value="2"/>
</dbReference>
<dbReference type="InterPro" id="IPR015943">
    <property type="entry name" value="WD40/YVTN_repeat-like_dom_sf"/>
</dbReference>
<dbReference type="PROSITE" id="PS50294">
    <property type="entry name" value="WD_REPEATS_REGION"/>
    <property type="match status" value="1"/>
</dbReference>
<dbReference type="Proteomes" id="UP001327560">
    <property type="component" value="Chromosome 8"/>
</dbReference>
<evidence type="ECO:0000256" key="1">
    <source>
        <dbReference type="ARBA" id="ARBA00004604"/>
    </source>
</evidence>
<feature type="repeat" description="WD" evidence="7">
    <location>
        <begin position="203"/>
        <end position="234"/>
    </location>
</feature>
<keyword evidence="6" id="KW-0539">Nucleus</keyword>
<evidence type="ECO:0000256" key="2">
    <source>
        <dbReference type="ARBA" id="ARBA00022517"/>
    </source>
</evidence>
<dbReference type="InterPro" id="IPR057644">
    <property type="entry name" value="Beta-prop_WDR75_2nd"/>
</dbReference>
<accession>A0AAQ3L4N5</accession>
<proteinExistence type="predicted"/>
<sequence length="803" mass="88493">MMTGGQSFVSSPPTFSNDGKKLLVCTGFTVSIFSTSTGMKIVELEGGHTDCVTSVIVLPVAMSSSKLMSYCWTSSLDGTICYWDFDSAELINKVNVQLPIHSMVIPNISATGTDKKASNHYAFVSVEDVNISADENKALRGKIQIFNLTNSHRVGGLLAETRNPELLSVSKNGEFLGITNKRKLHIWKIPAKDFRFDEIKKIKLHHTKNLTSLAFHPNMRMLAGGDVTGRILIWIGFGRRKFARNSQIDNGVKDATDDENPGVRGGDDAASCSTWHWHSSAVKFLFFSSDGAYLYSGGKEGVIVVWQLDTGKKKFKPRLGSPLVYFTESPDPSLSCVSCANNRIHILKMPTMEITNSIAGIKLPFPFTVEHKGYRTRVAYEQTNGLVAVLTEDYCVQFYSLFDNHEVSEVQVCKRNFQPVDDVMLYVALVAISDDGSLMGTIDVKLPEESLGELISLKFWMRGSRMAEYSLSTIIYEPHSDAGVSCLAFRPGHGMAVTTSFGGEFKAWVHGSHFKATDQLIQRTGWRCQSVGSYKGKPLSAAAFSADGSVLAIAAETVITLWEPDTNILVAVIGDTHSPITELSFIGKSEYLVSLTHGSKPQLAVWRTSKLGLFWSYKLFAEALSSSRDESQFAVLVLINSPYETNVNEDGVILLFDVENPVPVATWMVKKAKGGSLAFLHANPSFHESEATDGEKPTLLVYVNGDHEYIIFDPHSKDNITCKNTQKSHLNLEEAGRFGYASLYGDLSKSNLKQALVPEITFVPSEKPWETIFSGSSHVLPPLTKLCTTFLASLLEKRPNIDD</sequence>
<organism evidence="9 10">
    <name type="scientific">Canna indica</name>
    <name type="common">Indian-shot</name>
    <dbReference type="NCBI Taxonomy" id="4628"/>
    <lineage>
        <taxon>Eukaryota</taxon>
        <taxon>Viridiplantae</taxon>
        <taxon>Streptophyta</taxon>
        <taxon>Embryophyta</taxon>
        <taxon>Tracheophyta</taxon>
        <taxon>Spermatophyta</taxon>
        <taxon>Magnoliopsida</taxon>
        <taxon>Liliopsida</taxon>
        <taxon>Zingiberales</taxon>
        <taxon>Cannaceae</taxon>
        <taxon>Canna</taxon>
    </lineage>
</organism>
<keyword evidence="3" id="KW-0698">rRNA processing</keyword>
<comment type="subcellular location">
    <subcellularLocation>
        <location evidence="1">Nucleus</location>
        <location evidence="1">Nucleolus</location>
    </subcellularLocation>
</comment>
<evidence type="ECO:0000256" key="6">
    <source>
        <dbReference type="ARBA" id="ARBA00023242"/>
    </source>
</evidence>
<dbReference type="SMART" id="SM00320">
    <property type="entry name" value="WD40"/>
    <property type="match status" value="6"/>
</dbReference>
<dbReference type="InterPro" id="IPR036322">
    <property type="entry name" value="WD40_repeat_dom_sf"/>
</dbReference>
<feature type="domain" description="WD repeat-containing protein 75 second beta-propeller" evidence="8">
    <location>
        <begin position="396"/>
        <end position="637"/>
    </location>
</feature>
<dbReference type="AlphaFoldDB" id="A0AAQ3L4N5"/>
<reference evidence="9 10" key="1">
    <citation type="submission" date="2023-10" db="EMBL/GenBank/DDBJ databases">
        <title>Chromosome-scale genome assembly provides insights into flower coloration mechanisms of Canna indica.</title>
        <authorList>
            <person name="Li C."/>
        </authorList>
    </citation>
    <scope>NUCLEOTIDE SEQUENCE [LARGE SCALE GENOMIC DNA]</scope>
    <source>
        <tissue evidence="9">Flower</tissue>
    </source>
</reference>
<protein>
    <submittedName>
        <fullName evidence="9">WD repeat-containing protein 75</fullName>
    </submittedName>
</protein>
<evidence type="ECO:0000256" key="4">
    <source>
        <dbReference type="ARBA" id="ARBA00022574"/>
    </source>
</evidence>
<evidence type="ECO:0000256" key="3">
    <source>
        <dbReference type="ARBA" id="ARBA00022552"/>
    </source>
</evidence>
<dbReference type="PANTHER" id="PTHR45176">
    <property type="entry name" value="TRANSDUCIN FAMILY PROTEIN / WD-40 REPEAT FAMILY PROTEIN-RELATED"/>
    <property type="match status" value="1"/>
</dbReference>
<keyword evidence="2" id="KW-0690">Ribosome biogenesis</keyword>
<dbReference type="EMBL" id="CP136897">
    <property type="protein sequence ID" value="WOL16847.1"/>
    <property type="molecule type" value="Genomic_DNA"/>
</dbReference>
<evidence type="ECO:0000256" key="5">
    <source>
        <dbReference type="ARBA" id="ARBA00022737"/>
    </source>
</evidence>
<dbReference type="Pfam" id="PF23869">
    <property type="entry name" value="Beta-prop_WDR75_1st"/>
    <property type="match status" value="2"/>
</dbReference>
<name>A0AAQ3L4N5_9LILI</name>
<feature type="repeat" description="WD" evidence="7">
    <location>
        <begin position="275"/>
        <end position="316"/>
    </location>
</feature>
<dbReference type="Gene3D" id="2.130.10.10">
    <property type="entry name" value="YVTN repeat-like/Quinoprotein amine dehydrogenase"/>
    <property type="match status" value="3"/>
</dbReference>
<gene>
    <name evidence="9" type="ORF">Cni_G25635</name>
</gene>
<evidence type="ECO:0000256" key="7">
    <source>
        <dbReference type="PROSITE-ProRule" id="PRU00221"/>
    </source>
</evidence>
<dbReference type="PANTHER" id="PTHR45176:SF1">
    <property type="entry name" value="TRANSDUCIN FAMILY PROTEIN _ WD-40 REPEAT FAMILY PROTEIN-RELATED"/>
    <property type="match status" value="1"/>
</dbReference>
<dbReference type="InterPro" id="IPR001680">
    <property type="entry name" value="WD40_rpt"/>
</dbReference>
<dbReference type="SUPFAM" id="SSF50978">
    <property type="entry name" value="WD40 repeat-like"/>
    <property type="match status" value="2"/>
</dbReference>
<evidence type="ECO:0000313" key="10">
    <source>
        <dbReference type="Proteomes" id="UP001327560"/>
    </source>
</evidence>
<keyword evidence="10" id="KW-1185">Reference proteome</keyword>